<reference evidence="6" key="1">
    <citation type="submission" date="2017-05" db="UniProtKB">
        <authorList>
            <consortium name="EnsemblMetazoa"/>
        </authorList>
    </citation>
    <scope>IDENTIFICATION</scope>
</reference>
<dbReference type="Pfam" id="PF12012">
    <property type="entry name" value="DUF3504"/>
    <property type="match status" value="1"/>
</dbReference>
<proteinExistence type="predicted"/>
<evidence type="ECO:0000256" key="3">
    <source>
        <dbReference type="ARBA" id="ARBA00022843"/>
    </source>
</evidence>
<protein>
    <recommendedName>
        <fullName evidence="5">ZMYM2-like/QRICH1 C-terminal domain-containing protein</fullName>
    </recommendedName>
</protein>
<evidence type="ECO:0000313" key="6">
    <source>
        <dbReference type="EnsemblMetazoa" id="Aqu2.1.39070_001"/>
    </source>
</evidence>
<keyword evidence="2" id="KW-0597">Phosphoprotein</keyword>
<accession>A0A1X7VFI6</accession>
<evidence type="ECO:0000259" key="5">
    <source>
        <dbReference type="Pfam" id="PF12012"/>
    </source>
</evidence>
<keyword evidence="3" id="KW-0832">Ubl conjugation</keyword>
<organism evidence="6">
    <name type="scientific">Amphimedon queenslandica</name>
    <name type="common">Sponge</name>
    <dbReference type="NCBI Taxonomy" id="400682"/>
    <lineage>
        <taxon>Eukaryota</taxon>
        <taxon>Metazoa</taxon>
        <taxon>Porifera</taxon>
        <taxon>Demospongiae</taxon>
        <taxon>Heteroscleromorpha</taxon>
        <taxon>Haplosclerida</taxon>
        <taxon>Niphatidae</taxon>
        <taxon>Amphimedon</taxon>
    </lineage>
</organism>
<dbReference type="InParanoid" id="A0A1X7VFI6"/>
<feature type="domain" description="ZMYM2-like/QRICH1 C-terminal" evidence="5">
    <location>
        <begin position="2"/>
        <end position="113"/>
    </location>
</feature>
<evidence type="ECO:0000256" key="1">
    <source>
        <dbReference type="ARBA" id="ARBA00022499"/>
    </source>
</evidence>
<sequence length="163" mass="18663">MISIEEDEELWSKRVMSVDTPNGLLNAIFFTVGYNFVSGGSEHRDIKLSQFELRKVRDPGDGSKMTKCVVYTEFGSKNRHGLVHQVHLDIKVVTQYADECLGERCYFRSIFPNFLSLLKKMIYFTVRQEANYPNQMKSLGIVTLLLGITFLLKSSVICLLKQV</sequence>
<dbReference type="InterPro" id="IPR021893">
    <property type="entry name" value="ZMYM2-like_C"/>
</dbReference>
<name>A0A1X7VFI6_AMPQE</name>
<keyword evidence="4" id="KW-0812">Transmembrane</keyword>
<dbReference type="EnsemblMetazoa" id="Aqu2.1.39070_001">
    <property type="protein sequence ID" value="Aqu2.1.39070_001"/>
    <property type="gene ID" value="Aqu2.1.39070"/>
</dbReference>
<feature type="transmembrane region" description="Helical" evidence="4">
    <location>
        <begin position="139"/>
        <end position="160"/>
    </location>
</feature>
<evidence type="ECO:0000256" key="4">
    <source>
        <dbReference type="SAM" id="Phobius"/>
    </source>
</evidence>
<dbReference type="AlphaFoldDB" id="A0A1X7VFI6"/>
<keyword evidence="1" id="KW-1017">Isopeptide bond</keyword>
<keyword evidence="4" id="KW-0472">Membrane</keyword>
<evidence type="ECO:0000256" key="2">
    <source>
        <dbReference type="ARBA" id="ARBA00022553"/>
    </source>
</evidence>
<keyword evidence="4" id="KW-1133">Transmembrane helix</keyword>